<organism evidence="2 3">
    <name type="scientific">Eiseniibacteriota bacterium</name>
    <dbReference type="NCBI Taxonomy" id="2212470"/>
    <lineage>
        <taxon>Bacteria</taxon>
        <taxon>Candidatus Eiseniibacteriota</taxon>
    </lineage>
</organism>
<feature type="transmembrane region" description="Helical" evidence="1">
    <location>
        <begin position="73"/>
        <end position="92"/>
    </location>
</feature>
<dbReference type="AlphaFoldDB" id="A0A538S9R7"/>
<keyword evidence="1" id="KW-0472">Membrane</keyword>
<protein>
    <submittedName>
        <fullName evidence="2">Uncharacterized protein</fullName>
    </submittedName>
</protein>
<feature type="transmembrane region" description="Helical" evidence="1">
    <location>
        <begin position="6"/>
        <end position="23"/>
    </location>
</feature>
<sequence>MRPSWIPVFVALIGIGCAAFALFPPRWSPDLTQGILAGMAMYFVGFTRTVSSAHATTGMIPSLFGPRGILPGVIYRALWFLIILVGMAWVFFDRRSFFDVTWPVLILAAWSLADSMLNRARR</sequence>
<reference evidence="2 3" key="1">
    <citation type="journal article" date="2019" name="Nat. Microbiol.">
        <title>Mediterranean grassland soil C-N compound turnover is dependent on rainfall and depth, and is mediated by genomically divergent microorganisms.</title>
        <authorList>
            <person name="Diamond S."/>
            <person name="Andeer P.F."/>
            <person name="Li Z."/>
            <person name="Crits-Christoph A."/>
            <person name="Burstein D."/>
            <person name="Anantharaman K."/>
            <person name="Lane K.R."/>
            <person name="Thomas B.C."/>
            <person name="Pan C."/>
            <person name="Northen T.R."/>
            <person name="Banfield J.F."/>
        </authorList>
    </citation>
    <scope>NUCLEOTIDE SEQUENCE [LARGE SCALE GENOMIC DNA]</scope>
    <source>
        <strain evidence="2">WS_1</strain>
    </source>
</reference>
<keyword evidence="1" id="KW-0812">Transmembrane</keyword>
<feature type="transmembrane region" description="Helical" evidence="1">
    <location>
        <begin position="97"/>
        <end position="113"/>
    </location>
</feature>
<evidence type="ECO:0000313" key="2">
    <source>
        <dbReference type="EMBL" id="TMQ48112.1"/>
    </source>
</evidence>
<accession>A0A538S9R7</accession>
<gene>
    <name evidence="2" type="ORF">E6K71_08190</name>
</gene>
<dbReference type="EMBL" id="VBOR01000088">
    <property type="protein sequence ID" value="TMQ48112.1"/>
    <property type="molecule type" value="Genomic_DNA"/>
</dbReference>
<evidence type="ECO:0000256" key="1">
    <source>
        <dbReference type="SAM" id="Phobius"/>
    </source>
</evidence>
<keyword evidence="1" id="KW-1133">Transmembrane helix</keyword>
<dbReference type="PROSITE" id="PS51257">
    <property type="entry name" value="PROKAR_LIPOPROTEIN"/>
    <property type="match status" value="1"/>
</dbReference>
<evidence type="ECO:0000313" key="3">
    <source>
        <dbReference type="Proteomes" id="UP000316292"/>
    </source>
</evidence>
<comment type="caution">
    <text evidence="2">The sequence shown here is derived from an EMBL/GenBank/DDBJ whole genome shotgun (WGS) entry which is preliminary data.</text>
</comment>
<feature type="transmembrane region" description="Helical" evidence="1">
    <location>
        <begin position="35"/>
        <end position="53"/>
    </location>
</feature>
<proteinExistence type="predicted"/>
<dbReference type="Proteomes" id="UP000316292">
    <property type="component" value="Unassembled WGS sequence"/>
</dbReference>
<name>A0A538S9R7_UNCEI</name>